<dbReference type="Proteomes" id="UP000076603">
    <property type="component" value="Unassembled WGS sequence"/>
</dbReference>
<dbReference type="Gene3D" id="3.40.190.290">
    <property type="match status" value="1"/>
</dbReference>
<keyword evidence="3" id="KW-0238">DNA-binding</keyword>
<dbReference type="PANTHER" id="PTHR30346">
    <property type="entry name" value="TRANSCRIPTIONAL DUAL REGULATOR HCAR-RELATED"/>
    <property type="match status" value="1"/>
</dbReference>
<evidence type="ECO:0000256" key="1">
    <source>
        <dbReference type="ARBA" id="ARBA00009437"/>
    </source>
</evidence>
<dbReference type="GO" id="GO:0003677">
    <property type="term" value="F:DNA binding"/>
    <property type="evidence" value="ECO:0007669"/>
    <property type="project" value="UniProtKB-KW"/>
</dbReference>
<evidence type="ECO:0000313" key="6">
    <source>
        <dbReference type="EMBL" id="KZL91504.1"/>
    </source>
</evidence>
<evidence type="ECO:0000256" key="2">
    <source>
        <dbReference type="ARBA" id="ARBA00023015"/>
    </source>
</evidence>
<reference evidence="6 7" key="1">
    <citation type="submission" date="2016-04" db="EMBL/GenBank/DDBJ databases">
        <title>Genome sequence of Clostridium magnum DSM 2767.</title>
        <authorList>
            <person name="Poehlein A."/>
            <person name="Uhlig R."/>
            <person name="Fischer R."/>
            <person name="Bahl H."/>
            <person name="Daniel R."/>
        </authorList>
    </citation>
    <scope>NUCLEOTIDE SEQUENCE [LARGE SCALE GENOMIC DNA]</scope>
    <source>
        <strain evidence="6 7">DSM 2767</strain>
    </source>
</reference>
<accession>A0A168DV42</accession>
<evidence type="ECO:0000256" key="3">
    <source>
        <dbReference type="ARBA" id="ARBA00023125"/>
    </source>
</evidence>
<dbReference type="STRING" id="1121326.CLMAG_32630"/>
<keyword evidence="2" id="KW-0805">Transcription regulation</keyword>
<dbReference type="Pfam" id="PF03466">
    <property type="entry name" value="LysR_substrate"/>
    <property type="match status" value="1"/>
</dbReference>
<proteinExistence type="inferred from homology"/>
<dbReference type="PATRIC" id="fig|1121326.3.peg.3295"/>
<dbReference type="SUPFAM" id="SSF53850">
    <property type="entry name" value="Periplasmic binding protein-like II"/>
    <property type="match status" value="1"/>
</dbReference>
<gene>
    <name evidence="6" type="primary">gltC_1</name>
    <name evidence="6" type="ORF">CLMAG_32630</name>
</gene>
<protein>
    <submittedName>
        <fullName evidence="6">HTH-type transcriptional regulator GltC</fullName>
    </submittedName>
</protein>
<sequence length="124" mass="13797">MIVPKNHPLSNHTEVSLKDLKEESFIVFNQGDKDTMVSYSEFIGYTPKISIEPNEVSMLGGLVAAGAGITIVPNNPLLNTNTISIIKIKEDIGYRTIYMGWIKDSYMSPIAAKFRDFVISLTNK</sequence>
<dbReference type="PANTHER" id="PTHR30346:SF28">
    <property type="entry name" value="HTH-TYPE TRANSCRIPTIONAL REGULATOR CYNR"/>
    <property type="match status" value="1"/>
</dbReference>
<name>A0A168DV42_9CLOT</name>
<dbReference type="EMBL" id="LWAE01000003">
    <property type="protein sequence ID" value="KZL91504.1"/>
    <property type="molecule type" value="Genomic_DNA"/>
</dbReference>
<dbReference type="GO" id="GO:0003700">
    <property type="term" value="F:DNA-binding transcription factor activity"/>
    <property type="evidence" value="ECO:0007669"/>
    <property type="project" value="TreeGrafter"/>
</dbReference>
<evidence type="ECO:0000259" key="5">
    <source>
        <dbReference type="Pfam" id="PF03466"/>
    </source>
</evidence>
<dbReference type="AlphaFoldDB" id="A0A168DV42"/>
<dbReference type="GO" id="GO:0032993">
    <property type="term" value="C:protein-DNA complex"/>
    <property type="evidence" value="ECO:0007669"/>
    <property type="project" value="TreeGrafter"/>
</dbReference>
<evidence type="ECO:0000313" key="7">
    <source>
        <dbReference type="Proteomes" id="UP000076603"/>
    </source>
</evidence>
<comment type="caution">
    <text evidence="6">The sequence shown here is derived from an EMBL/GenBank/DDBJ whole genome shotgun (WGS) entry which is preliminary data.</text>
</comment>
<evidence type="ECO:0000256" key="4">
    <source>
        <dbReference type="ARBA" id="ARBA00023163"/>
    </source>
</evidence>
<comment type="similarity">
    <text evidence="1">Belongs to the LysR transcriptional regulatory family.</text>
</comment>
<keyword evidence="4" id="KW-0804">Transcription</keyword>
<keyword evidence="7" id="KW-1185">Reference proteome</keyword>
<dbReference type="InterPro" id="IPR005119">
    <property type="entry name" value="LysR_subst-bd"/>
</dbReference>
<organism evidence="6 7">
    <name type="scientific">Clostridium magnum DSM 2767</name>
    <dbReference type="NCBI Taxonomy" id="1121326"/>
    <lineage>
        <taxon>Bacteria</taxon>
        <taxon>Bacillati</taxon>
        <taxon>Bacillota</taxon>
        <taxon>Clostridia</taxon>
        <taxon>Eubacteriales</taxon>
        <taxon>Clostridiaceae</taxon>
        <taxon>Clostridium</taxon>
    </lineage>
</organism>
<feature type="domain" description="LysR substrate-binding" evidence="5">
    <location>
        <begin position="1"/>
        <end position="118"/>
    </location>
</feature>